<feature type="transmembrane region" description="Helical" evidence="1">
    <location>
        <begin position="6"/>
        <end position="29"/>
    </location>
</feature>
<reference evidence="2 3" key="1">
    <citation type="journal article" date="2016" name="Nat. Commun.">
        <title>Thousands of microbial genomes shed light on interconnected biogeochemical processes in an aquifer system.</title>
        <authorList>
            <person name="Anantharaman K."/>
            <person name="Brown C.T."/>
            <person name="Hug L.A."/>
            <person name="Sharon I."/>
            <person name="Castelle C.J."/>
            <person name="Probst A.J."/>
            <person name="Thomas B.C."/>
            <person name="Singh A."/>
            <person name="Wilkins M.J."/>
            <person name="Karaoz U."/>
            <person name="Brodie E.L."/>
            <person name="Williams K.H."/>
            <person name="Hubbard S.S."/>
            <person name="Banfield J.F."/>
        </authorList>
    </citation>
    <scope>NUCLEOTIDE SEQUENCE [LARGE SCALE GENOMIC DNA]</scope>
</reference>
<keyword evidence="1" id="KW-0472">Membrane</keyword>
<keyword evidence="1" id="KW-1133">Transmembrane helix</keyword>
<sequence>MLDQIIWEVLAWASAISGVSIFVGELKRWAEQRPISLIRRMINRLCVVISFTAWDLMLFKQDMLRYYFNIW</sequence>
<name>A0A1F8EYA7_9BACT</name>
<evidence type="ECO:0000256" key="1">
    <source>
        <dbReference type="SAM" id="Phobius"/>
    </source>
</evidence>
<keyword evidence="1" id="KW-0812">Transmembrane</keyword>
<evidence type="ECO:0000313" key="3">
    <source>
        <dbReference type="Proteomes" id="UP000177507"/>
    </source>
</evidence>
<comment type="caution">
    <text evidence="2">The sequence shown here is derived from an EMBL/GenBank/DDBJ whole genome shotgun (WGS) entry which is preliminary data.</text>
</comment>
<proteinExistence type="predicted"/>
<organism evidence="2 3">
    <name type="scientific">Candidatus Yanofskybacteria bacterium RIFCSPHIGHO2_01_FULL_44_17</name>
    <dbReference type="NCBI Taxonomy" id="1802668"/>
    <lineage>
        <taxon>Bacteria</taxon>
        <taxon>Candidatus Yanofskyibacteriota</taxon>
    </lineage>
</organism>
<dbReference type="STRING" id="1802668.A2831_03030"/>
<dbReference type="Proteomes" id="UP000177507">
    <property type="component" value="Unassembled WGS sequence"/>
</dbReference>
<protein>
    <submittedName>
        <fullName evidence="2">Uncharacterized protein</fullName>
    </submittedName>
</protein>
<feature type="transmembrane region" description="Helical" evidence="1">
    <location>
        <begin position="41"/>
        <end position="59"/>
    </location>
</feature>
<gene>
    <name evidence="2" type="ORF">A2831_03030</name>
</gene>
<evidence type="ECO:0000313" key="2">
    <source>
        <dbReference type="EMBL" id="OGN05841.1"/>
    </source>
</evidence>
<dbReference type="EMBL" id="MGJI01000001">
    <property type="protein sequence ID" value="OGN05841.1"/>
    <property type="molecule type" value="Genomic_DNA"/>
</dbReference>
<accession>A0A1F8EYA7</accession>
<dbReference type="AlphaFoldDB" id="A0A1F8EYA7"/>